<dbReference type="GO" id="GO:0005375">
    <property type="term" value="F:copper ion transmembrane transporter activity"/>
    <property type="evidence" value="ECO:0007669"/>
    <property type="project" value="UniProtKB-UniRule"/>
</dbReference>
<gene>
    <name evidence="6" type="ORF">RSE6_08525</name>
</gene>
<keyword evidence="2 4" id="KW-1133">Transmembrane helix</keyword>
<dbReference type="PANTHER" id="PTHR12483">
    <property type="entry name" value="SOLUTE CARRIER FAMILY 31 COPPER TRANSPORTERS"/>
    <property type="match status" value="1"/>
</dbReference>
<comment type="subcellular location">
    <subcellularLocation>
        <location evidence="4">Membrane</location>
        <topology evidence="4">Multi-pass membrane protein</topology>
    </subcellularLocation>
</comment>
<keyword evidence="1 4" id="KW-0812">Transmembrane</keyword>
<evidence type="ECO:0000313" key="6">
    <source>
        <dbReference type="EMBL" id="CZT47901.1"/>
    </source>
</evidence>
<sequence>MDMSMTMSMAPSSTMPSMPMGTSSSSMDMPTSSMTGSSSMMGMSSMAMTFFTSSTTPLFSMSWVPKTAGQYAGICIFLILLSAIFRGLLAVRVNLFQVVRVLKHDTEGTYGDCGKAAIRPWRAGEAVWMASMDVLLGGVGYLLMIAVMTMNVGYFMSVLAGIWIGSFVFARFMASSASH</sequence>
<keyword evidence="3 4" id="KW-0472">Membrane</keyword>
<dbReference type="InterPro" id="IPR007274">
    <property type="entry name" value="Cop_transporter"/>
</dbReference>
<dbReference type="Pfam" id="PF04145">
    <property type="entry name" value="Ctr"/>
    <property type="match status" value="1"/>
</dbReference>
<evidence type="ECO:0000256" key="1">
    <source>
        <dbReference type="ARBA" id="ARBA00022692"/>
    </source>
</evidence>
<organism evidence="6 7">
    <name type="scientific">Rhynchosporium secalis</name>
    <name type="common">Barley scald fungus</name>
    <dbReference type="NCBI Taxonomy" id="38038"/>
    <lineage>
        <taxon>Eukaryota</taxon>
        <taxon>Fungi</taxon>
        <taxon>Dikarya</taxon>
        <taxon>Ascomycota</taxon>
        <taxon>Pezizomycotina</taxon>
        <taxon>Leotiomycetes</taxon>
        <taxon>Helotiales</taxon>
        <taxon>Ploettnerulaceae</taxon>
        <taxon>Rhynchosporium</taxon>
    </lineage>
</organism>
<keyword evidence="4" id="KW-0186">Copper</keyword>
<dbReference type="GO" id="GO:0005886">
    <property type="term" value="C:plasma membrane"/>
    <property type="evidence" value="ECO:0007669"/>
    <property type="project" value="TreeGrafter"/>
</dbReference>
<keyword evidence="4" id="KW-0406">Ion transport</keyword>
<keyword evidence="4" id="KW-0813">Transport</keyword>
<feature type="transmembrane region" description="Helical" evidence="4">
    <location>
        <begin position="154"/>
        <end position="174"/>
    </location>
</feature>
<feature type="region of interest" description="Disordered" evidence="5">
    <location>
        <begin position="1"/>
        <end position="31"/>
    </location>
</feature>
<feature type="transmembrane region" description="Helical" evidence="4">
    <location>
        <begin position="126"/>
        <end position="148"/>
    </location>
</feature>
<evidence type="ECO:0000313" key="7">
    <source>
        <dbReference type="Proteomes" id="UP000177625"/>
    </source>
</evidence>
<dbReference type="AlphaFoldDB" id="A0A1E1MFP4"/>
<evidence type="ECO:0000256" key="3">
    <source>
        <dbReference type="ARBA" id="ARBA00023136"/>
    </source>
</evidence>
<protein>
    <recommendedName>
        <fullName evidence="4">Copper transport protein</fullName>
    </recommendedName>
</protein>
<keyword evidence="4" id="KW-0187">Copper transport</keyword>
<dbReference type="EMBL" id="FJVC01000316">
    <property type="protein sequence ID" value="CZT47901.1"/>
    <property type="molecule type" value="Genomic_DNA"/>
</dbReference>
<evidence type="ECO:0000256" key="5">
    <source>
        <dbReference type="SAM" id="MobiDB-lite"/>
    </source>
</evidence>
<reference evidence="7" key="1">
    <citation type="submission" date="2016-03" db="EMBL/GenBank/DDBJ databases">
        <authorList>
            <person name="Guldener U."/>
        </authorList>
    </citation>
    <scope>NUCLEOTIDE SEQUENCE [LARGE SCALE GENOMIC DNA]</scope>
</reference>
<name>A0A1E1MFP4_RHYSE</name>
<dbReference type="PANTHER" id="PTHR12483:SF120">
    <property type="entry name" value="HIGH-AFFINITY COPPER TRANSPORTER CTRA2"/>
    <property type="match status" value="1"/>
</dbReference>
<keyword evidence="7" id="KW-1185">Reference proteome</keyword>
<comment type="similarity">
    <text evidence="4">Belongs to the copper transporter (Ctr) (TC 1.A.56) family. SLC31A subfamily.</text>
</comment>
<evidence type="ECO:0000256" key="2">
    <source>
        <dbReference type="ARBA" id="ARBA00022989"/>
    </source>
</evidence>
<dbReference type="Proteomes" id="UP000177625">
    <property type="component" value="Unassembled WGS sequence"/>
</dbReference>
<feature type="transmembrane region" description="Helical" evidence="4">
    <location>
        <begin position="70"/>
        <end position="91"/>
    </location>
</feature>
<proteinExistence type="inferred from homology"/>
<accession>A0A1E1MFP4</accession>
<evidence type="ECO:0000256" key="4">
    <source>
        <dbReference type="RuleBase" id="RU367022"/>
    </source>
</evidence>